<accession>A0A3L6VT16</accession>
<dbReference type="AlphaFoldDB" id="A0A3L6VT16"/>
<sequence>MDSGVNENRQHATLDSLIDNQLSESTKICYNSKLNQVVEWVKGHPVRQAATVVSLSRTPTKPAPTHHARAPEIKIPKSHPIFYSRVFTDVNMVPMLKVWLVTHDSVLPATGIPPHVSLHKELTRATTEMRSIPNEVIRGVDTLVEVVALMVQALASSAEVSPAPAAPTHCQLSHFRMEPMATATIGQLRYPIGGRRDGVAAMVVRQCRLSD</sequence>
<proteinExistence type="predicted"/>
<comment type="caution">
    <text evidence="1">The sequence shown here is derived from an EMBL/GenBank/DDBJ whole genome shotgun (WGS) entry which is preliminary data.</text>
</comment>
<evidence type="ECO:0000313" key="3">
    <source>
        <dbReference type="Proteomes" id="UP000275652"/>
    </source>
</evidence>
<name>A0A3L6VT16_APHAT</name>
<reference evidence="1 4" key="2">
    <citation type="submission" date="2018-08" db="EMBL/GenBank/DDBJ databases">
        <title>Aphanomyces genome sequencing and annotation.</title>
        <authorList>
            <person name="Minardi D."/>
            <person name="Oidtmann B."/>
            <person name="Van Der Giezen M."/>
            <person name="Studholme D.J."/>
        </authorList>
    </citation>
    <scope>NUCLEOTIDE SEQUENCE [LARGE SCALE GENOMIC DNA]</scope>
    <source>
        <strain evidence="1 4">Sv</strain>
    </source>
</reference>
<organism evidence="1 4">
    <name type="scientific">Aphanomyces astaci</name>
    <name type="common">Crayfish plague agent</name>
    <dbReference type="NCBI Taxonomy" id="112090"/>
    <lineage>
        <taxon>Eukaryota</taxon>
        <taxon>Sar</taxon>
        <taxon>Stramenopiles</taxon>
        <taxon>Oomycota</taxon>
        <taxon>Saprolegniomycetes</taxon>
        <taxon>Saprolegniales</taxon>
        <taxon>Verrucalvaceae</taxon>
        <taxon>Aphanomyces</taxon>
    </lineage>
</organism>
<dbReference type="EMBL" id="QUTG01006182">
    <property type="protein sequence ID" value="RHY84424.1"/>
    <property type="molecule type" value="Genomic_DNA"/>
</dbReference>
<evidence type="ECO:0000313" key="1">
    <source>
        <dbReference type="EMBL" id="RHY84424.1"/>
    </source>
</evidence>
<dbReference type="Proteomes" id="UP000275652">
    <property type="component" value="Unassembled WGS sequence"/>
</dbReference>
<evidence type="ECO:0000313" key="4">
    <source>
        <dbReference type="Proteomes" id="UP000285712"/>
    </source>
</evidence>
<dbReference type="Proteomes" id="UP000285712">
    <property type="component" value="Unassembled WGS sequence"/>
</dbReference>
<evidence type="ECO:0000313" key="2">
    <source>
        <dbReference type="EMBL" id="RLO11977.1"/>
    </source>
</evidence>
<dbReference type="EMBL" id="QUTI01014669">
    <property type="protein sequence ID" value="RLO11977.1"/>
    <property type="molecule type" value="Genomic_DNA"/>
</dbReference>
<protein>
    <submittedName>
        <fullName evidence="1">Uncharacterized protein</fullName>
    </submittedName>
</protein>
<reference evidence="2 3" key="1">
    <citation type="journal article" date="2018" name="J. Invertebr. Pathol.">
        <title>New genotyping method for the causative agent of crayfish plague (Aphanomyces astaci) based on whole genome data.</title>
        <authorList>
            <person name="Minardi D."/>
            <person name="Studholme D.J."/>
            <person name="van der Giezen M."/>
            <person name="Pretto T."/>
            <person name="Oidtmann B."/>
        </authorList>
    </citation>
    <scope>NUCLEOTIDE SEQUENCE [LARGE SCALE GENOMIC DNA]</scope>
    <source>
        <strain evidence="2 3">KB13</strain>
    </source>
</reference>
<gene>
    <name evidence="2" type="ORF">DYB28_000838</name>
    <name evidence="1" type="ORF">DYB35_013369</name>
</gene>